<keyword evidence="1" id="KW-1133">Transmembrane helix</keyword>
<reference evidence="3" key="1">
    <citation type="submission" date="2017-08" db="EMBL/GenBank/DDBJ databases">
        <title>A dynamic microbial community with high functional redundancy inhabits the cold, oxic subseafloor aquifer.</title>
        <authorList>
            <person name="Tully B.J."/>
            <person name="Wheat C.G."/>
            <person name="Glazer B.T."/>
            <person name="Huber J.A."/>
        </authorList>
    </citation>
    <scope>NUCLEOTIDE SEQUENCE [LARGE SCALE GENOMIC DNA]</scope>
</reference>
<feature type="transmembrane region" description="Helical" evidence="1">
    <location>
        <begin position="129"/>
        <end position="159"/>
    </location>
</feature>
<feature type="transmembrane region" description="Helical" evidence="1">
    <location>
        <begin position="179"/>
        <end position="204"/>
    </location>
</feature>
<feature type="transmembrane region" description="Helical" evidence="1">
    <location>
        <begin position="44"/>
        <end position="63"/>
    </location>
</feature>
<feature type="transmembrane region" description="Helical" evidence="1">
    <location>
        <begin position="83"/>
        <end position="108"/>
    </location>
</feature>
<gene>
    <name evidence="2" type="ORF">COB20_05890</name>
</gene>
<organism evidence="2 3">
    <name type="scientific">SAR86 cluster bacterium</name>
    <dbReference type="NCBI Taxonomy" id="2030880"/>
    <lineage>
        <taxon>Bacteria</taxon>
        <taxon>Pseudomonadati</taxon>
        <taxon>Pseudomonadota</taxon>
        <taxon>Gammaproteobacteria</taxon>
        <taxon>SAR86 cluster</taxon>
    </lineage>
</organism>
<name>A0A2A4X9I3_9GAMM</name>
<evidence type="ECO:0000256" key="1">
    <source>
        <dbReference type="SAM" id="Phobius"/>
    </source>
</evidence>
<comment type="caution">
    <text evidence="2">The sequence shown here is derived from an EMBL/GenBank/DDBJ whole genome shotgun (WGS) entry which is preliminary data.</text>
</comment>
<sequence>MSTSNLPAETIQVPQLASGLLVWRRQLMVIFRIEFGKAMFSRRAFSCYALISMPIILMLAVAFDESRDGSNAFATIESARRIFGYIFSALIIATVLFLGNAAIFTTLFRGEMLDRSIHYYLLTPVRREVLVIGKYLAGLGAAFVLFGLCTLICFLLLYVPFGVEQFITDLSNGIVTQQLGLYLGIVVLGSMGYGAVFMATGLLFKNPLIPIIVVAGWEMLHFLLPPALKIFSIIYYIQGLLPIPMDQGPLAVIAAPPPLWISIAGMFGLSAFTVAISVLVLKRLEIRYTDE</sequence>
<dbReference type="Proteomes" id="UP000218767">
    <property type="component" value="Unassembled WGS sequence"/>
</dbReference>
<keyword evidence="1" id="KW-0472">Membrane</keyword>
<evidence type="ECO:0008006" key="4">
    <source>
        <dbReference type="Google" id="ProtNLM"/>
    </source>
</evidence>
<feature type="transmembrane region" description="Helical" evidence="1">
    <location>
        <begin position="257"/>
        <end position="281"/>
    </location>
</feature>
<accession>A0A2A4X9I3</accession>
<feature type="transmembrane region" description="Helical" evidence="1">
    <location>
        <begin position="211"/>
        <end position="237"/>
    </location>
</feature>
<evidence type="ECO:0000313" key="2">
    <source>
        <dbReference type="EMBL" id="PCI78941.1"/>
    </source>
</evidence>
<keyword evidence="1" id="KW-0812">Transmembrane</keyword>
<evidence type="ECO:0000313" key="3">
    <source>
        <dbReference type="Proteomes" id="UP000218767"/>
    </source>
</evidence>
<proteinExistence type="predicted"/>
<protein>
    <recommendedName>
        <fullName evidence="4">ABC transporter permease</fullName>
    </recommendedName>
</protein>
<dbReference type="AlphaFoldDB" id="A0A2A4X9I3"/>
<dbReference type="EMBL" id="NVUL01000024">
    <property type="protein sequence ID" value="PCI78941.1"/>
    <property type="molecule type" value="Genomic_DNA"/>
</dbReference>